<evidence type="ECO:0000256" key="6">
    <source>
        <dbReference type="PROSITE-ProRule" id="PRU01373"/>
    </source>
</evidence>
<evidence type="ECO:0000256" key="1">
    <source>
        <dbReference type="ARBA" id="ARBA00004752"/>
    </source>
</evidence>
<evidence type="ECO:0000313" key="9">
    <source>
        <dbReference type="EMBL" id="BCN32982.1"/>
    </source>
</evidence>
<evidence type="ECO:0000256" key="3">
    <source>
        <dbReference type="ARBA" id="ARBA00022960"/>
    </source>
</evidence>
<organism evidence="9 10">
    <name type="scientific">Anaeromicropila herbilytica</name>
    <dbReference type="NCBI Taxonomy" id="2785025"/>
    <lineage>
        <taxon>Bacteria</taxon>
        <taxon>Bacillati</taxon>
        <taxon>Bacillota</taxon>
        <taxon>Clostridia</taxon>
        <taxon>Lachnospirales</taxon>
        <taxon>Lachnospiraceae</taxon>
        <taxon>Anaeromicropila</taxon>
    </lineage>
</organism>
<evidence type="ECO:0000256" key="4">
    <source>
        <dbReference type="ARBA" id="ARBA00022984"/>
    </source>
</evidence>
<dbReference type="PANTHER" id="PTHR38589">
    <property type="entry name" value="BLR0621 PROTEIN"/>
    <property type="match status" value="1"/>
</dbReference>
<evidence type="ECO:0000259" key="8">
    <source>
        <dbReference type="PROSITE" id="PS52029"/>
    </source>
</evidence>
<accession>A0A7R7EQA6</accession>
<evidence type="ECO:0000256" key="2">
    <source>
        <dbReference type="ARBA" id="ARBA00022679"/>
    </source>
</evidence>
<dbReference type="Pfam" id="PF03734">
    <property type="entry name" value="YkuD"/>
    <property type="match status" value="1"/>
</dbReference>
<feature type="chain" id="PRO_5032744128" description="L,D-TPase catalytic domain-containing protein" evidence="7">
    <location>
        <begin position="32"/>
        <end position="246"/>
    </location>
</feature>
<dbReference type="GO" id="GO:0008360">
    <property type="term" value="P:regulation of cell shape"/>
    <property type="evidence" value="ECO:0007669"/>
    <property type="project" value="UniProtKB-UniRule"/>
</dbReference>
<proteinExistence type="predicted"/>
<dbReference type="GO" id="GO:0071555">
    <property type="term" value="P:cell wall organization"/>
    <property type="evidence" value="ECO:0007669"/>
    <property type="project" value="UniProtKB-UniRule"/>
</dbReference>
<evidence type="ECO:0000313" key="10">
    <source>
        <dbReference type="Proteomes" id="UP000595897"/>
    </source>
</evidence>
<keyword evidence="4 6" id="KW-0573">Peptidoglycan synthesis</keyword>
<keyword evidence="10" id="KW-1185">Reference proteome</keyword>
<evidence type="ECO:0000256" key="7">
    <source>
        <dbReference type="SAM" id="SignalP"/>
    </source>
</evidence>
<keyword evidence="3 6" id="KW-0133">Cell shape</keyword>
<dbReference type="KEGG" id="ahb:bsdtb5_42770"/>
<dbReference type="AlphaFoldDB" id="A0A7R7EQA6"/>
<dbReference type="EMBL" id="AP024169">
    <property type="protein sequence ID" value="BCN32982.1"/>
    <property type="molecule type" value="Genomic_DNA"/>
</dbReference>
<dbReference type="Proteomes" id="UP000595897">
    <property type="component" value="Chromosome"/>
</dbReference>
<feature type="signal peptide" evidence="7">
    <location>
        <begin position="1"/>
        <end position="31"/>
    </location>
</feature>
<comment type="pathway">
    <text evidence="1 6">Cell wall biogenesis; peptidoglycan biosynthesis.</text>
</comment>
<keyword evidence="7" id="KW-0732">Signal</keyword>
<keyword evidence="5 6" id="KW-0961">Cell wall biogenesis/degradation</keyword>
<dbReference type="PANTHER" id="PTHR38589:SF1">
    <property type="entry name" value="BLR0621 PROTEIN"/>
    <property type="match status" value="1"/>
</dbReference>
<dbReference type="InterPro" id="IPR038063">
    <property type="entry name" value="Transpep_catalytic_dom"/>
</dbReference>
<reference evidence="9 10" key="1">
    <citation type="submission" date="2020-11" db="EMBL/GenBank/DDBJ databases">
        <title>Draft genome sequencing of a Lachnospiraceae strain isolated from anoxic soil subjected to BSD treatment.</title>
        <authorList>
            <person name="Uek A."/>
            <person name="Tonouchi A."/>
        </authorList>
    </citation>
    <scope>NUCLEOTIDE SEQUENCE [LARGE SCALE GENOMIC DNA]</scope>
    <source>
        <strain evidence="9 10">TB5</strain>
    </source>
</reference>
<dbReference type="CDD" id="cd16913">
    <property type="entry name" value="YkuD_like"/>
    <property type="match status" value="1"/>
</dbReference>
<dbReference type="UniPathway" id="UPA00219"/>
<feature type="active site" description="Nucleophile" evidence="6">
    <location>
        <position position="220"/>
    </location>
</feature>
<feature type="active site" description="Proton donor/acceptor" evidence="6">
    <location>
        <position position="211"/>
    </location>
</feature>
<dbReference type="SUPFAM" id="SSF141523">
    <property type="entry name" value="L,D-transpeptidase catalytic domain-like"/>
    <property type="match status" value="1"/>
</dbReference>
<dbReference type="InterPro" id="IPR005490">
    <property type="entry name" value="LD_TPept_cat_dom"/>
</dbReference>
<gene>
    <name evidence="9" type="ORF">bsdtb5_42770</name>
</gene>
<dbReference type="GO" id="GO:0016740">
    <property type="term" value="F:transferase activity"/>
    <property type="evidence" value="ECO:0007669"/>
    <property type="project" value="UniProtKB-KW"/>
</dbReference>
<name>A0A7R7EQA6_9FIRM</name>
<dbReference type="GO" id="GO:0009252">
    <property type="term" value="P:peptidoglycan biosynthetic process"/>
    <property type="evidence" value="ECO:0007669"/>
    <property type="project" value="UniProtKB-UniPathway"/>
</dbReference>
<evidence type="ECO:0000256" key="5">
    <source>
        <dbReference type="ARBA" id="ARBA00023316"/>
    </source>
</evidence>
<protein>
    <recommendedName>
        <fullName evidence="8">L,D-TPase catalytic domain-containing protein</fullName>
    </recommendedName>
</protein>
<feature type="domain" description="L,D-TPase catalytic" evidence="8">
    <location>
        <begin position="72"/>
        <end position="246"/>
    </location>
</feature>
<sequence>MKPNYSDTIKSLVLLILFCFLSITSTSTTFAQSESSISTSPIISKSESDSKFHQFLTQAGYEKKNLNSKQLLIVKTQSSKASLYLYEVNKNGNWILVMNKCNGYVGRKGISKSKKEGDDKTPLGLYNIQFAFGNKFINDTSFPYKKVTNKSYWVDDSSSRFYNQWIEGTKYKDWKSAEHLSEMPSSYAYALSIGYNTNPIVKGKGSAIFLHCGSKATSGCIATSSSNVIRIIEHLSKNKNPKILIY</sequence>
<dbReference type="PROSITE" id="PS52029">
    <property type="entry name" value="LD_TPASE"/>
    <property type="match status" value="1"/>
</dbReference>
<keyword evidence="2" id="KW-0808">Transferase</keyword>
<dbReference type="RefSeq" id="WP_271713976.1">
    <property type="nucleotide sequence ID" value="NZ_AP024169.1"/>
</dbReference>